<accession>A0A1T4JCD3</accession>
<dbReference type="Gene3D" id="1.10.10.10">
    <property type="entry name" value="Winged helix-like DNA-binding domain superfamily/Winged helix DNA-binding domain"/>
    <property type="match status" value="1"/>
</dbReference>
<evidence type="ECO:0000256" key="5">
    <source>
        <dbReference type="HAMAP-Rule" id="MF_00081"/>
    </source>
</evidence>
<keyword evidence="4 5" id="KW-0804">Transcription</keyword>
<comment type="caution">
    <text evidence="8">The sequence shown here is derived from an EMBL/GenBank/DDBJ whole genome shotgun (WGS) entry which is preliminary data.</text>
</comment>
<dbReference type="PIRSF" id="PIRSF005485">
    <property type="entry name" value="HrcA"/>
    <property type="match status" value="1"/>
</dbReference>
<dbReference type="NCBIfam" id="TIGR00331">
    <property type="entry name" value="hrcA"/>
    <property type="match status" value="1"/>
</dbReference>
<keyword evidence="1 5" id="KW-0678">Repressor</keyword>
<evidence type="ECO:0000256" key="3">
    <source>
        <dbReference type="ARBA" id="ARBA00023016"/>
    </source>
</evidence>
<keyword evidence="3 5" id="KW-0346">Stress response</keyword>
<dbReference type="GO" id="GO:0003677">
    <property type="term" value="F:DNA binding"/>
    <property type="evidence" value="ECO:0007669"/>
    <property type="project" value="InterPro"/>
</dbReference>
<evidence type="ECO:0000259" key="7">
    <source>
        <dbReference type="Pfam" id="PF03444"/>
    </source>
</evidence>
<reference evidence="8 9" key="1">
    <citation type="journal article" date="2021" name="Int. J. Food Microbiol.">
        <title>Safety demonstration of a microbial species for use in the food chain: Weissella confusa.</title>
        <authorList>
            <person name="Bourdichon F."/>
            <person name="Patrone V."/>
            <person name="Fontana A."/>
            <person name="Milani G."/>
            <person name="Morelli L."/>
        </authorList>
    </citation>
    <scope>NUCLEOTIDE SEQUENCE [LARGE SCALE GENOMIC DNA]</scope>
    <source>
        <strain evidence="8 9">CCUG 43002</strain>
    </source>
</reference>
<dbReference type="Gene3D" id="3.30.450.40">
    <property type="match status" value="1"/>
</dbReference>
<gene>
    <name evidence="5 8" type="primary">hrcA</name>
    <name evidence="8" type="ORF">HAU20_04385</name>
</gene>
<evidence type="ECO:0000256" key="4">
    <source>
        <dbReference type="ARBA" id="ARBA00023163"/>
    </source>
</evidence>
<dbReference type="HAMAP" id="MF_00081">
    <property type="entry name" value="HrcA"/>
    <property type="match status" value="1"/>
</dbReference>
<comment type="function">
    <text evidence="5">Negative regulator of class I heat shock genes (grpE-dnaK-dnaJ and groELS operons). Prevents heat-shock induction of these operons.</text>
</comment>
<dbReference type="EMBL" id="JAAOCP010000004">
    <property type="protein sequence ID" value="MBJ7638625.1"/>
    <property type="molecule type" value="Genomic_DNA"/>
</dbReference>
<evidence type="ECO:0000256" key="1">
    <source>
        <dbReference type="ARBA" id="ARBA00022491"/>
    </source>
</evidence>
<protein>
    <recommendedName>
        <fullName evidence="5">Heat-inducible transcription repressor HrcA</fullName>
    </recommendedName>
</protein>
<feature type="domain" description="Winged helix-turn-helix transcription repressor HrcA DNA-binding" evidence="7">
    <location>
        <begin position="1"/>
        <end position="59"/>
    </location>
</feature>
<dbReference type="GO" id="GO:0045892">
    <property type="term" value="P:negative regulation of DNA-templated transcription"/>
    <property type="evidence" value="ECO:0007669"/>
    <property type="project" value="UniProtKB-UniRule"/>
</dbReference>
<name>A0A1T4JCD3_WEICO</name>
<dbReference type="SUPFAM" id="SSF55781">
    <property type="entry name" value="GAF domain-like"/>
    <property type="match status" value="1"/>
</dbReference>
<dbReference type="InterPro" id="IPR036388">
    <property type="entry name" value="WH-like_DNA-bd_sf"/>
</dbReference>
<dbReference type="PANTHER" id="PTHR34824:SF1">
    <property type="entry name" value="HEAT-INDUCIBLE TRANSCRIPTION REPRESSOR HRCA"/>
    <property type="match status" value="1"/>
</dbReference>
<organism evidence="8 9">
    <name type="scientific">Weissella confusa</name>
    <name type="common">Lactobacillus confusus</name>
    <dbReference type="NCBI Taxonomy" id="1583"/>
    <lineage>
        <taxon>Bacteria</taxon>
        <taxon>Bacillati</taxon>
        <taxon>Bacillota</taxon>
        <taxon>Bacilli</taxon>
        <taxon>Lactobacillales</taxon>
        <taxon>Lactobacillaceae</taxon>
        <taxon>Weissella</taxon>
    </lineage>
</organism>
<dbReference type="Gene3D" id="3.30.390.60">
    <property type="entry name" value="Heat-inducible transcription repressor hrca homolog, domain 3"/>
    <property type="match status" value="1"/>
</dbReference>
<keyword evidence="9" id="KW-1185">Reference proteome</keyword>
<dbReference type="SUPFAM" id="SSF46785">
    <property type="entry name" value="Winged helix' DNA-binding domain"/>
    <property type="match status" value="1"/>
</dbReference>
<dbReference type="RefSeq" id="WP_003607738.1">
    <property type="nucleotide sequence ID" value="NZ_ALXH01000120.1"/>
</dbReference>
<evidence type="ECO:0000259" key="6">
    <source>
        <dbReference type="Pfam" id="PF01628"/>
    </source>
</evidence>
<dbReference type="Pfam" id="PF03444">
    <property type="entry name" value="WHD_HrcA"/>
    <property type="match status" value="1"/>
</dbReference>
<dbReference type="PANTHER" id="PTHR34824">
    <property type="entry name" value="HEAT-INDUCIBLE TRANSCRIPTION REPRESSOR HRCA"/>
    <property type="match status" value="1"/>
</dbReference>
<dbReference type="InterPro" id="IPR002571">
    <property type="entry name" value="HrcA"/>
</dbReference>
<dbReference type="InterPro" id="IPR036390">
    <property type="entry name" value="WH_DNA-bd_sf"/>
</dbReference>
<evidence type="ECO:0000313" key="9">
    <source>
        <dbReference type="Proteomes" id="UP000728106"/>
    </source>
</evidence>
<feature type="domain" description="Heat-inducible transcription repressor HrcA C-terminal" evidence="6">
    <location>
        <begin position="104"/>
        <end position="322"/>
    </location>
</feature>
<dbReference type="InterPro" id="IPR023120">
    <property type="entry name" value="WHTH_transcript_rep_HrcA_IDD"/>
</dbReference>
<dbReference type="Proteomes" id="UP000728106">
    <property type="component" value="Unassembled WGS sequence"/>
</dbReference>
<dbReference type="InterPro" id="IPR029016">
    <property type="entry name" value="GAF-like_dom_sf"/>
</dbReference>
<evidence type="ECO:0000256" key="2">
    <source>
        <dbReference type="ARBA" id="ARBA00023015"/>
    </source>
</evidence>
<dbReference type="AlphaFoldDB" id="A0A1T4JCD3"/>
<comment type="similarity">
    <text evidence="5">Belongs to the HrcA family.</text>
</comment>
<dbReference type="InterPro" id="IPR021153">
    <property type="entry name" value="HrcA_C"/>
</dbReference>
<sequence length="341" mass="38010">MLTERQRLILAAIIQDYAKTGKAVGSKTLLEELGLAVSSATVRNEMASLEEQGLLQKEHTSSGRVPSQRGYRYYVDKIMRSERMTQVAQQSLERVFNRNFQQIDDLMQTMVTELANITGYTVVALKPESVDTRLSGFRLVPVDGQQVMAIIVTNDGQVTSQSFRLPEGMDVRGLDDMVRYINQTLVNQPIVDVLRTLSGDLPLKMERTIRTPVAFLQLFGDVLARSIRDKVFVGGRLNVLDYTDDTELQEIKQLLQLLDAPSAMRQVMGNANDGVLIQIGDENGNSLLSPYSLISATYRVPQHGVGALAVLGPTAMRYADVVNLVDAYRSTLSTQLLEYYR</sequence>
<evidence type="ECO:0000313" key="8">
    <source>
        <dbReference type="EMBL" id="MBJ7638625.1"/>
    </source>
</evidence>
<dbReference type="InterPro" id="IPR005104">
    <property type="entry name" value="WHTH_HrcA_DNA-bd"/>
</dbReference>
<proteinExistence type="inferred from homology"/>
<dbReference type="Pfam" id="PF01628">
    <property type="entry name" value="HrcA"/>
    <property type="match status" value="1"/>
</dbReference>
<keyword evidence="2 5" id="KW-0805">Transcription regulation</keyword>